<organism evidence="2 3">
    <name type="scientific">Saponaria officinalis</name>
    <name type="common">Common soapwort</name>
    <name type="synonym">Lychnis saponaria</name>
    <dbReference type="NCBI Taxonomy" id="3572"/>
    <lineage>
        <taxon>Eukaryota</taxon>
        <taxon>Viridiplantae</taxon>
        <taxon>Streptophyta</taxon>
        <taxon>Embryophyta</taxon>
        <taxon>Tracheophyta</taxon>
        <taxon>Spermatophyta</taxon>
        <taxon>Magnoliopsida</taxon>
        <taxon>eudicotyledons</taxon>
        <taxon>Gunneridae</taxon>
        <taxon>Pentapetalae</taxon>
        <taxon>Caryophyllales</taxon>
        <taxon>Caryophyllaceae</taxon>
        <taxon>Caryophylleae</taxon>
        <taxon>Saponaria</taxon>
    </lineage>
</organism>
<keyword evidence="1" id="KW-1133">Transmembrane helix</keyword>
<reference evidence="2" key="1">
    <citation type="submission" date="2024-03" db="EMBL/GenBank/DDBJ databases">
        <title>WGS assembly of Saponaria officinalis var. Norfolk2.</title>
        <authorList>
            <person name="Jenkins J."/>
            <person name="Shu S."/>
            <person name="Grimwood J."/>
            <person name="Barry K."/>
            <person name="Goodstein D."/>
            <person name="Schmutz J."/>
            <person name="Leebens-Mack J."/>
            <person name="Osbourn A."/>
        </authorList>
    </citation>
    <scope>NUCLEOTIDE SEQUENCE [LARGE SCALE GENOMIC DNA]</scope>
    <source>
        <strain evidence="2">JIC</strain>
    </source>
</reference>
<feature type="transmembrane region" description="Helical" evidence="1">
    <location>
        <begin position="12"/>
        <end position="30"/>
    </location>
</feature>
<dbReference type="EMBL" id="JBDFQZ010000004">
    <property type="protein sequence ID" value="KAK9733701.1"/>
    <property type="molecule type" value="Genomic_DNA"/>
</dbReference>
<proteinExistence type="predicted"/>
<gene>
    <name evidence="2" type="ORF">RND81_04G085700</name>
</gene>
<protein>
    <recommendedName>
        <fullName evidence="4">Pectinesterase inhibitor domain-containing protein</fullName>
    </recommendedName>
</protein>
<evidence type="ECO:0000256" key="1">
    <source>
        <dbReference type="SAM" id="Phobius"/>
    </source>
</evidence>
<sequence>MAFLINYLYHHYYFIITLTIFLHISTTISWDPYNPPPTVKALCDKNGNYKWCIDSLNNGGTMEADMHFLAVFARDLGEGNSTWGIDYLNKTVIPNEEDPYVHEVMLTCMDAFSKVKDLLVNKLDNYIFFRKYQQAKPWGIYTLAVMNSCEVTCTAKPEIKCPLLLDIYRTKNTLQLMNNAIELITQGVF</sequence>
<dbReference type="SUPFAM" id="SSF101148">
    <property type="entry name" value="Plant invertase/pectin methylesterase inhibitor"/>
    <property type="match status" value="1"/>
</dbReference>
<keyword evidence="1" id="KW-0472">Membrane</keyword>
<evidence type="ECO:0000313" key="2">
    <source>
        <dbReference type="EMBL" id="KAK9733701.1"/>
    </source>
</evidence>
<dbReference type="Gene3D" id="1.20.140.40">
    <property type="entry name" value="Invertase/pectin methylesterase inhibitor family protein"/>
    <property type="match status" value="1"/>
</dbReference>
<keyword evidence="1" id="KW-0812">Transmembrane</keyword>
<name>A0AAW1LM95_SAPOF</name>
<evidence type="ECO:0000313" key="3">
    <source>
        <dbReference type="Proteomes" id="UP001443914"/>
    </source>
</evidence>
<dbReference type="InterPro" id="IPR035513">
    <property type="entry name" value="Invertase/methylesterase_inhib"/>
</dbReference>
<keyword evidence="3" id="KW-1185">Reference proteome</keyword>
<dbReference type="Proteomes" id="UP001443914">
    <property type="component" value="Unassembled WGS sequence"/>
</dbReference>
<comment type="caution">
    <text evidence="2">The sequence shown here is derived from an EMBL/GenBank/DDBJ whole genome shotgun (WGS) entry which is preliminary data.</text>
</comment>
<dbReference type="AlphaFoldDB" id="A0AAW1LM95"/>
<accession>A0AAW1LM95</accession>
<evidence type="ECO:0008006" key="4">
    <source>
        <dbReference type="Google" id="ProtNLM"/>
    </source>
</evidence>